<protein>
    <submittedName>
        <fullName evidence="1">Uncharacterized protein</fullName>
    </submittedName>
</protein>
<accession>A0A447S2T1</accession>
<dbReference type="Proteomes" id="UP000282433">
    <property type="component" value="Chromosome"/>
</dbReference>
<name>A0A447S2T1_KLEPN</name>
<organism evidence="1 2">
    <name type="scientific">Klebsiella pneumoniae</name>
    <dbReference type="NCBI Taxonomy" id="573"/>
    <lineage>
        <taxon>Bacteria</taxon>
        <taxon>Pseudomonadati</taxon>
        <taxon>Pseudomonadota</taxon>
        <taxon>Gammaproteobacteria</taxon>
        <taxon>Enterobacterales</taxon>
        <taxon>Enterobacteriaceae</taxon>
        <taxon>Klebsiella/Raoultella group</taxon>
        <taxon>Klebsiella</taxon>
        <taxon>Klebsiella pneumoniae complex</taxon>
    </lineage>
</organism>
<proteinExistence type="predicted"/>
<dbReference type="AlphaFoldDB" id="A0A447S2T1"/>
<dbReference type="EMBL" id="LR134162">
    <property type="protein sequence ID" value="VEB06380.1"/>
    <property type="molecule type" value="Genomic_DNA"/>
</dbReference>
<gene>
    <name evidence="1" type="ORF">NCTC13635_05954</name>
</gene>
<evidence type="ECO:0000313" key="2">
    <source>
        <dbReference type="Proteomes" id="UP000282433"/>
    </source>
</evidence>
<reference evidence="1 2" key="1">
    <citation type="submission" date="2018-12" db="EMBL/GenBank/DDBJ databases">
        <authorList>
            <consortium name="Pathogen Informatics"/>
        </authorList>
    </citation>
    <scope>NUCLEOTIDE SEQUENCE [LARGE SCALE GENOMIC DNA]</scope>
    <source>
        <strain evidence="1 2">NCTC13635</strain>
    </source>
</reference>
<sequence length="140" mass="15321">MATRFSQTAADIDDPSPSAICTSASWVAMTTPRIIDVDKRVNVRQRHGFQWTAAGYSGVVDQNVQPAEGPGRMGDGILNRLRAGAVGLYRFRPYRPRAFISSGDRLGFIDRFFIRNNHSGAGRAPATSAMGATPTHGWRR</sequence>
<evidence type="ECO:0000313" key="1">
    <source>
        <dbReference type="EMBL" id="VEB06380.1"/>
    </source>
</evidence>